<comment type="caution">
    <text evidence="3">The sequence shown here is derived from an EMBL/GenBank/DDBJ whole genome shotgun (WGS) entry which is preliminary data.</text>
</comment>
<feature type="region of interest" description="Disordered" evidence="1">
    <location>
        <begin position="187"/>
        <end position="440"/>
    </location>
</feature>
<evidence type="ECO:0000313" key="4">
    <source>
        <dbReference type="Proteomes" id="UP000008495"/>
    </source>
</evidence>
<dbReference type="Proteomes" id="UP000008495">
    <property type="component" value="Unassembled WGS sequence"/>
</dbReference>
<dbReference type="Pfam" id="PF11268">
    <property type="entry name" value="DUF3071"/>
    <property type="match status" value="1"/>
</dbReference>
<feature type="compositionally biased region" description="Low complexity" evidence="1">
    <location>
        <begin position="279"/>
        <end position="290"/>
    </location>
</feature>
<dbReference type="RefSeq" id="WP_006502349.1">
    <property type="nucleotide sequence ID" value="NZ_BAGZ01000005.1"/>
</dbReference>
<gene>
    <name evidence="3" type="ORF">AUCHE_05_05110</name>
</gene>
<reference evidence="3 4" key="1">
    <citation type="submission" date="2012-08" db="EMBL/GenBank/DDBJ databases">
        <title>Whole genome shotgun sequence of Austwickia chelonae NBRC 105200.</title>
        <authorList>
            <person name="Yoshida I."/>
            <person name="Hosoyama A."/>
            <person name="Tsuchikane K."/>
            <person name="Katsumata H."/>
            <person name="Ando Y."/>
            <person name="Ohji S."/>
            <person name="Hamada M."/>
            <person name="Tamura T."/>
            <person name="Yamazoe A."/>
            <person name="Yamazaki S."/>
            <person name="Fujita N."/>
        </authorList>
    </citation>
    <scope>NUCLEOTIDE SEQUENCE [LARGE SCALE GENOMIC DNA]</scope>
    <source>
        <strain evidence="3 4">NBRC 105200</strain>
    </source>
</reference>
<keyword evidence="4" id="KW-1185">Reference proteome</keyword>
<evidence type="ECO:0000256" key="1">
    <source>
        <dbReference type="SAM" id="MobiDB-lite"/>
    </source>
</evidence>
<dbReference type="AlphaFoldDB" id="K6W6Z5"/>
<accession>K6W6Z5</accession>
<feature type="compositionally biased region" description="Polar residues" evidence="1">
    <location>
        <begin position="194"/>
        <end position="208"/>
    </location>
</feature>
<dbReference type="NCBIfam" id="NF040712">
    <property type="entry name" value="SepH"/>
    <property type="match status" value="1"/>
</dbReference>
<evidence type="ECO:0000313" key="3">
    <source>
        <dbReference type="EMBL" id="GAB77597.1"/>
    </source>
</evidence>
<dbReference type="STRING" id="100225.SAMN05421595_1435"/>
<proteinExistence type="predicted"/>
<sequence length="440" mass="47460">MQDLHLIGVHEDGEHLLLVDDSGAEFRLRLDDAVRQAARREPRIESLPPRDAPPLGPREVQAMIRAGATAEEAAVRAGWTVEKVHRYDGPILAEREHIATTAGRARLRGRYGDHGATLAERVDERLSARGVPAESVTWDSWRTEDGQWTVVVAFLAGGRARQASWAFSRQTVTVQALDDEALWLSGDDDIDRVPTTQPLPITPSQVRSRSSEDESGPHPEEEHESGQEDPEEHFDLADSVRNQSAARHRRGGFARRSHRVEVTPASTDASPTSLPPVEEPAGPEGAALAPIDYDPEVMGLPPGAHSSPDPDGVDGLPEPAAAEAARKATTPTRRHTKVAAPRPRRGSTARTPVSVQDPADAARDSESVGALSAPSGRPSRRRRAAHEDDPAVSAEPENTSTEEATETGTRAGHRASRARSKGRASVPSWDDVMFGSKPKG</sequence>
<feature type="compositionally biased region" description="Basic residues" evidence="1">
    <location>
        <begin position="246"/>
        <end position="258"/>
    </location>
</feature>
<dbReference type="InterPro" id="IPR047682">
    <property type="entry name" value="SepH-like"/>
</dbReference>
<protein>
    <recommendedName>
        <fullName evidence="2">DUF3071 domain-containing protein</fullName>
    </recommendedName>
</protein>
<evidence type="ECO:0000259" key="2">
    <source>
        <dbReference type="Pfam" id="PF11268"/>
    </source>
</evidence>
<dbReference type="EMBL" id="BAGZ01000005">
    <property type="protein sequence ID" value="GAB77597.1"/>
    <property type="molecule type" value="Genomic_DNA"/>
</dbReference>
<feature type="compositionally biased region" description="Low complexity" evidence="1">
    <location>
        <begin position="395"/>
        <end position="410"/>
    </location>
</feature>
<dbReference type="eggNOG" id="ENOG502ZCFK">
    <property type="taxonomic scope" value="Bacteria"/>
</dbReference>
<organism evidence="3 4">
    <name type="scientific">Austwickia chelonae NBRC 105200</name>
    <dbReference type="NCBI Taxonomy" id="1184607"/>
    <lineage>
        <taxon>Bacteria</taxon>
        <taxon>Bacillati</taxon>
        <taxon>Actinomycetota</taxon>
        <taxon>Actinomycetes</taxon>
        <taxon>Micrococcales</taxon>
        <taxon>Dermatophilaceae</taxon>
        <taxon>Austwickia</taxon>
    </lineage>
</organism>
<feature type="compositionally biased region" description="Basic residues" evidence="1">
    <location>
        <begin position="332"/>
        <end position="347"/>
    </location>
</feature>
<feature type="compositionally biased region" description="Basic and acidic residues" evidence="1">
    <location>
        <begin position="209"/>
        <end position="226"/>
    </location>
</feature>
<dbReference type="OrthoDB" id="5180791at2"/>
<dbReference type="InterPro" id="IPR021421">
    <property type="entry name" value="DUF3071"/>
</dbReference>
<feature type="domain" description="DUF3071" evidence="2">
    <location>
        <begin position="1"/>
        <end position="167"/>
    </location>
</feature>
<feature type="compositionally biased region" description="Basic residues" evidence="1">
    <location>
        <begin position="411"/>
        <end position="422"/>
    </location>
</feature>
<name>K6W6Z5_9MICO</name>
<feature type="compositionally biased region" description="Low complexity" evidence="1">
    <location>
        <begin position="317"/>
        <end position="331"/>
    </location>
</feature>